<reference evidence="1 2" key="1">
    <citation type="journal article" date="2018" name="PLoS Genet.">
        <title>Population sequencing reveals clonal diversity and ancestral inbreeding in the grapevine cultivar Chardonnay.</title>
        <authorList>
            <person name="Roach M.J."/>
            <person name="Johnson D.L."/>
            <person name="Bohlmann J."/>
            <person name="van Vuuren H.J."/>
            <person name="Jones S.J."/>
            <person name="Pretorius I.S."/>
            <person name="Schmidt S.A."/>
            <person name="Borneman A.R."/>
        </authorList>
    </citation>
    <scope>NUCLEOTIDE SEQUENCE [LARGE SCALE GENOMIC DNA]</scope>
    <source>
        <strain evidence="2">cv. Chardonnay</strain>
        <tissue evidence="1">Leaf</tissue>
    </source>
</reference>
<sequence>MPSITSKPVWNANEADLGWMHDIVEYLQIAKLPEEEKQAHKLRAKYVLAKLYEGVRDNHLGKQTLAHRIHAQGYYWPTMKQDAEIYVKRRPTRATHFTIAYGMETVIPIEIDMPTAKMVMQGQKDNDKELEKHLNWANEIRKNAGIRMASYRQRAIAHYNKKVRPRFFRTGTLVLRRVFKNTVE</sequence>
<evidence type="ECO:0000313" key="2">
    <source>
        <dbReference type="Proteomes" id="UP000288805"/>
    </source>
</evidence>
<proteinExistence type="predicted"/>
<evidence type="ECO:0000313" key="1">
    <source>
        <dbReference type="EMBL" id="RVW40093.1"/>
    </source>
</evidence>
<accession>A0A438DX81</accession>
<gene>
    <name evidence="1" type="ORF">CK203_081935</name>
</gene>
<dbReference type="Proteomes" id="UP000288805">
    <property type="component" value="Unassembled WGS sequence"/>
</dbReference>
<dbReference type="Gene3D" id="1.10.340.70">
    <property type="match status" value="1"/>
</dbReference>
<protein>
    <recommendedName>
        <fullName evidence="3">Integrase zinc-binding domain-containing protein</fullName>
    </recommendedName>
</protein>
<dbReference type="AlphaFoldDB" id="A0A438DX81"/>
<comment type="caution">
    <text evidence="1">The sequence shown here is derived from an EMBL/GenBank/DDBJ whole genome shotgun (WGS) entry which is preliminary data.</text>
</comment>
<dbReference type="PANTHER" id="PTHR48475:SF1">
    <property type="entry name" value="RNASE H TYPE-1 DOMAIN-CONTAINING PROTEIN"/>
    <property type="match status" value="1"/>
</dbReference>
<organism evidence="1 2">
    <name type="scientific">Vitis vinifera</name>
    <name type="common">Grape</name>
    <dbReference type="NCBI Taxonomy" id="29760"/>
    <lineage>
        <taxon>Eukaryota</taxon>
        <taxon>Viridiplantae</taxon>
        <taxon>Streptophyta</taxon>
        <taxon>Embryophyta</taxon>
        <taxon>Tracheophyta</taxon>
        <taxon>Spermatophyta</taxon>
        <taxon>Magnoliopsida</taxon>
        <taxon>eudicotyledons</taxon>
        <taxon>Gunneridae</taxon>
        <taxon>Pentapetalae</taxon>
        <taxon>rosids</taxon>
        <taxon>Vitales</taxon>
        <taxon>Vitaceae</taxon>
        <taxon>Viteae</taxon>
        <taxon>Vitis</taxon>
    </lineage>
</organism>
<evidence type="ECO:0008006" key="3">
    <source>
        <dbReference type="Google" id="ProtNLM"/>
    </source>
</evidence>
<dbReference type="PANTHER" id="PTHR48475">
    <property type="entry name" value="RIBONUCLEASE H"/>
    <property type="match status" value="1"/>
</dbReference>
<dbReference type="EMBL" id="QGNW01001465">
    <property type="protein sequence ID" value="RVW40093.1"/>
    <property type="molecule type" value="Genomic_DNA"/>
</dbReference>
<name>A0A438DX81_VITVI</name>